<protein>
    <submittedName>
        <fullName evidence="1">Uncharacterized protein</fullName>
    </submittedName>
</protein>
<keyword evidence="4" id="KW-1185">Reference proteome</keyword>
<keyword evidence="1" id="KW-0614">Plasmid</keyword>
<dbReference type="AlphaFoldDB" id="A0AAX3N6H3"/>
<geneLocation type="plasmid" evidence="2 4">
    <name>unnamed2</name>
</geneLocation>
<dbReference type="EMBL" id="CP118102">
    <property type="protein sequence ID" value="WDH85420.1"/>
    <property type="molecule type" value="Genomic_DNA"/>
</dbReference>
<dbReference type="InterPro" id="IPR046480">
    <property type="entry name" value="DUF6573"/>
</dbReference>
<organism evidence="1 3">
    <name type="scientific">Paenibacillus urinalis</name>
    <dbReference type="NCBI Taxonomy" id="521520"/>
    <lineage>
        <taxon>Bacteria</taxon>
        <taxon>Bacillati</taxon>
        <taxon>Bacillota</taxon>
        <taxon>Bacilli</taxon>
        <taxon>Bacillales</taxon>
        <taxon>Paenibacillaceae</taxon>
        <taxon>Paenibacillus</taxon>
    </lineage>
</organism>
<name>A0AAX3N6H3_9BACL</name>
<dbReference type="Proteomes" id="UP001220962">
    <property type="component" value="Plasmid unnamed1"/>
</dbReference>
<evidence type="ECO:0000313" key="1">
    <source>
        <dbReference type="EMBL" id="WDH85420.1"/>
    </source>
</evidence>
<evidence type="ECO:0000313" key="3">
    <source>
        <dbReference type="Proteomes" id="UP001220962"/>
    </source>
</evidence>
<proteinExistence type="predicted"/>
<sequence length="126" mass="14032">MSILENAKVIDTYSRANALADGFLVDVSHLAKEVGIKYPVHMKRNVWDSMIVPDQTAIINGESEKGRLWDCLWMFRIAISSQSGSIVHFKFIATFDGADRYVSVKAICGPGDNLEPVITILFPDED</sequence>
<reference evidence="1 4" key="1">
    <citation type="submission" date="2023-02" db="EMBL/GenBank/DDBJ databases">
        <title>Pathogen: clinical or host-associated sample.</title>
        <authorList>
            <person name="Hergert J."/>
            <person name="Casey R."/>
            <person name="Wagner J."/>
            <person name="Young E.L."/>
            <person name="Oakeson K.F."/>
        </authorList>
    </citation>
    <scope>NUCLEOTIDE SEQUENCE</scope>
    <source>
        <strain evidence="2 4">2022CK-00829</strain>
        <strain evidence="1">2022CK-00830</strain>
        <plasmid evidence="1">unnamed1</plasmid>
        <plasmid evidence="2 4">unnamed2</plasmid>
    </source>
</reference>
<dbReference type="EMBL" id="CP118110">
    <property type="protein sequence ID" value="WDI05386.1"/>
    <property type="molecule type" value="Genomic_DNA"/>
</dbReference>
<evidence type="ECO:0000313" key="4">
    <source>
        <dbReference type="Proteomes" id="UP001221519"/>
    </source>
</evidence>
<dbReference type="Pfam" id="PF20213">
    <property type="entry name" value="DUF6573"/>
    <property type="match status" value="1"/>
</dbReference>
<gene>
    <name evidence="1" type="ORF">PUW23_25625</name>
    <name evidence="2" type="ORF">PUW25_26705</name>
</gene>
<dbReference type="RefSeq" id="WP_205055008.1">
    <property type="nucleotide sequence ID" value="NZ_CP118102.1"/>
</dbReference>
<dbReference type="Proteomes" id="UP001221519">
    <property type="component" value="Plasmid unnamed2"/>
</dbReference>
<geneLocation type="plasmid" evidence="1 3">
    <name>unnamed1</name>
</geneLocation>
<accession>A0AAX3N6H3</accession>
<evidence type="ECO:0000313" key="2">
    <source>
        <dbReference type="EMBL" id="WDI05386.1"/>
    </source>
</evidence>